<dbReference type="OrthoDB" id="289296at2"/>
<feature type="compositionally biased region" description="Basic residues" evidence="1">
    <location>
        <begin position="68"/>
        <end position="90"/>
    </location>
</feature>
<feature type="region of interest" description="Disordered" evidence="1">
    <location>
        <begin position="56"/>
        <end position="90"/>
    </location>
</feature>
<dbReference type="Pfam" id="PF10985">
    <property type="entry name" value="DUF2805"/>
    <property type="match status" value="1"/>
</dbReference>
<evidence type="ECO:0000313" key="3">
    <source>
        <dbReference type="Proteomes" id="UP000002297"/>
    </source>
</evidence>
<dbReference type="RefSeq" id="WP_013187259.1">
    <property type="nucleotide sequence ID" value="NC_014230.1"/>
</dbReference>
<organism evidence="2 3">
    <name type="scientific">Croceibacter atlanticus (strain ATCC BAA-628 / JCM 21780 / CIP 108009 / IAM 15332 / KCTC 12090 / HTCC2559)</name>
    <dbReference type="NCBI Taxonomy" id="216432"/>
    <lineage>
        <taxon>Bacteria</taxon>
        <taxon>Pseudomonadati</taxon>
        <taxon>Bacteroidota</taxon>
        <taxon>Flavobacteriia</taxon>
        <taxon>Flavobacteriales</taxon>
        <taxon>Flavobacteriaceae</taxon>
        <taxon>Croceibacter</taxon>
    </lineage>
</organism>
<gene>
    <name evidence="2" type="ordered locus">CA2559_07510</name>
</gene>
<dbReference type="EMBL" id="CP002046">
    <property type="protein sequence ID" value="EAP88591.1"/>
    <property type="molecule type" value="Genomic_DNA"/>
</dbReference>
<dbReference type="KEGG" id="cat:CA2559_07510"/>
<dbReference type="HOGENOM" id="CLU_141636_2_1_10"/>
<dbReference type="GeneID" id="89453274"/>
<accession>A3U8M4</accession>
<reference evidence="2 3" key="1">
    <citation type="journal article" date="2010" name="J. Bacteriol.">
        <title>The complete genome sequence of Croceibacter atlanticus HTCC2559T.</title>
        <authorList>
            <person name="Oh H.M."/>
            <person name="Kang I."/>
            <person name="Ferriera S."/>
            <person name="Giovannoni S.J."/>
            <person name="Cho J.C."/>
        </authorList>
    </citation>
    <scope>NUCLEOTIDE SEQUENCE [LARGE SCALE GENOMIC DNA]</scope>
    <source>
        <strain evidence="3">ATCC BAA-628 / HTCC2559 / KCTC 12090</strain>
    </source>
</reference>
<dbReference type="InterPro" id="IPR019882">
    <property type="entry name" value="CHP03643"/>
</dbReference>
<protein>
    <recommendedName>
        <fullName evidence="4">TIGR03643 family protein</fullName>
    </recommendedName>
</protein>
<evidence type="ECO:0000256" key="1">
    <source>
        <dbReference type="SAM" id="MobiDB-lite"/>
    </source>
</evidence>
<keyword evidence="3" id="KW-1185">Reference proteome</keyword>
<name>A3U8M4_CROAH</name>
<sequence>MQLTEREKDRIIEMAWEDRTTFDAIEFQFGLSEPEVINFMRKEMKPSSFRMWRKRVQGRATKHEKLRQAKGRRFKCSRQKHISGNKISKR</sequence>
<dbReference type="AlphaFoldDB" id="A3U8M4"/>
<proteinExistence type="predicted"/>
<dbReference type="Proteomes" id="UP000002297">
    <property type="component" value="Chromosome"/>
</dbReference>
<evidence type="ECO:0008006" key="4">
    <source>
        <dbReference type="Google" id="ProtNLM"/>
    </source>
</evidence>
<dbReference type="STRING" id="216432.CA2559_07510"/>
<dbReference type="eggNOG" id="COG2963">
    <property type="taxonomic scope" value="Bacteria"/>
</dbReference>
<dbReference type="NCBIfam" id="TIGR03643">
    <property type="entry name" value="TIGR03643 family protein"/>
    <property type="match status" value="1"/>
</dbReference>
<evidence type="ECO:0000313" key="2">
    <source>
        <dbReference type="EMBL" id="EAP88591.1"/>
    </source>
</evidence>